<name>A0A445MR13_9BACT</name>
<sequence length="80" mass="9842">MQLANKILSNSSTRITHPIVREILKENISYWFDDDRKQKRWKEKVPEWYCRQYSKWERYLREPIETVINEVIEELTNGKA</sequence>
<protein>
    <submittedName>
        <fullName evidence="1">Uncharacterized protein</fullName>
    </submittedName>
</protein>
<dbReference type="EMBL" id="OJIN01000013">
    <property type="protein sequence ID" value="SPD71901.1"/>
    <property type="molecule type" value="Genomic_DNA"/>
</dbReference>
<accession>A0A445MR13</accession>
<gene>
    <name evidence="1" type="ORF">PITCH_A110003</name>
</gene>
<organism evidence="1">
    <name type="scientific">uncultured Desulfobacterium sp</name>
    <dbReference type="NCBI Taxonomy" id="201089"/>
    <lineage>
        <taxon>Bacteria</taxon>
        <taxon>Pseudomonadati</taxon>
        <taxon>Thermodesulfobacteriota</taxon>
        <taxon>Desulfobacteria</taxon>
        <taxon>Desulfobacterales</taxon>
        <taxon>Desulfobacteriaceae</taxon>
        <taxon>Desulfobacterium</taxon>
        <taxon>environmental samples</taxon>
    </lineage>
</organism>
<evidence type="ECO:0000313" key="1">
    <source>
        <dbReference type="EMBL" id="SPD71901.1"/>
    </source>
</evidence>
<reference evidence="1" key="1">
    <citation type="submission" date="2018-01" db="EMBL/GenBank/DDBJ databases">
        <authorList>
            <person name="Regsiter A."/>
            <person name="William W."/>
        </authorList>
    </citation>
    <scope>NUCLEOTIDE SEQUENCE</scope>
    <source>
        <strain evidence="1">TRIP AH-1</strain>
    </source>
</reference>
<dbReference type="AlphaFoldDB" id="A0A445MR13"/>
<proteinExistence type="predicted"/>